<feature type="domain" description="TonB-dependent receptor-like beta-barrel" evidence="5">
    <location>
        <begin position="263"/>
        <end position="725"/>
    </location>
</feature>
<sequence length="820" mass="88878">MGSSQKSRKALLILSSAVSCLALEAHAQSANPDQAVVLSTVNVEALSAQTPDTVAAKNTPATVYEVGPTIIDILNPGGAANPYRAVSILPSVDAPALDPYGLSNIPGGNKGFRVRGELPQHGSSNITFDGVPLAGVNPGAGAQWLFATENIKAIELYQGPVASDVNSFFTNAGVVNSLLRWPETKPGAEFSQGFGSYNFLRSFSRVDTGLLFNGTTNAFVSGSWTDADNWRSPGKAADNNFNVAAGLHTQIEAFDAKLFFSYNSMRQNTLPALTYAQVKNLGANNYFGYSTSPFALANYYKNVRQNFNDWALLGEFTYALSDSAKIVLKPFYTNEQGNYWDPLANGRIRNWIIDHDWYGLTAEIQGRVADTEMKLGYWWTSLGLPGPPTAWRTYAPTTSGSLVGPMWMLLAQETSRNQFQSVYATMEKRLGDLRLEFGSRYVWNDMPGVNAYSGAGVGGLSYDAALAASPGVIAANSVTSHTTGAFLPFMAASYDLTSELQLRASAGANYGGPSYDAFPVYQTNAAAFAAKGITANQLWQQIKLETSAALDAGLRWTHEVSGLGVFSIEPTGYVSRNYNKGVTYDPGIGIQYAQNVGQSLAYGAQLLGRWKPIETLDIFASMSYDRNVFVSNLPVLAGASAATYAGANVTGTQLPDVPEWTAALGGTWRYGNFAFAPVANFTGSRWGDTTRTQYLSGYATVDLNFAYQFQLPAATLEASLTISNLLNAQYIGFINNSYFQQSSLTNAFYYPGAPGAARGPRQDRHEVLTGSGANVPKARRQLCRLESNQAGEWHSRFGARRPWPLKCSRFELDSVERRWR</sequence>
<dbReference type="PROSITE" id="PS51257">
    <property type="entry name" value="PROKAR_LIPOPROTEIN"/>
    <property type="match status" value="1"/>
</dbReference>
<dbReference type="RefSeq" id="WP_134489269.1">
    <property type="nucleotide sequence ID" value="NZ_LR536450.1"/>
</dbReference>
<feature type="chain" id="PRO_5020910571" evidence="4">
    <location>
        <begin position="28"/>
        <end position="820"/>
    </location>
</feature>
<dbReference type="Pfam" id="PF00593">
    <property type="entry name" value="TonB_dep_Rec_b-barrel"/>
    <property type="match status" value="1"/>
</dbReference>
<accession>A0A4U8Z197</accession>
<evidence type="ECO:0000259" key="5">
    <source>
        <dbReference type="Pfam" id="PF00593"/>
    </source>
</evidence>
<evidence type="ECO:0000256" key="2">
    <source>
        <dbReference type="ARBA" id="ARBA00023136"/>
    </source>
</evidence>
<evidence type="ECO:0000313" key="7">
    <source>
        <dbReference type="Proteomes" id="UP000294360"/>
    </source>
</evidence>
<organism evidence="6 7">
    <name type="scientific">Methylocella tundrae</name>
    <dbReference type="NCBI Taxonomy" id="227605"/>
    <lineage>
        <taxon>Bacteria</taxon>
        <taxon>Pseudomonadati</taxon>
        <taxon>Pseudomonadota</taxon>
        <taxon>Alphaproteobacteria</taxon>
        <taxon>Hyphomicrobiales</taxon>
        <taxon>Beijerinckiaceae</taxon>
        <taxon>Methylocella</taxon>
    </lineage>
</organism>
<dbReference type="Gene3D" id="2.40.170.20">
    <property type="entry name" value="TonB-dependent receptor, beta-barrel domain"/>
    <property type="match status" value="1"/>
</dbReference>
<name>A0A4U8Z197_METTU</name>
<dbReference type="KEGG" id="mtun:MTUNDRAET4_2172"/>
<dbReference type="InterPro" id="IPR000531">
    <property type="entry name" value="Beta-barrel_TonB"/>
</dbReference>
<keyword evidence="2" id="KW-0472">Membrane</keyword>
<keyword evidence="3" id="KW-0998">Cell outer membrane</keyword>
<evidence type="ECO:0000256" key="1">
    <source>
        <dbReference type="ARBA" id="ARBA00004442"/>
    </source>
</evidence>
<gene>
    <name evidence="6" type="ORF">MTUNDRAET4_2172</name>
</gene>
<evidence type="ECO:0000313" key="6">
    <source>
        <dbReference type="EMBL" id="VFU09065.1"/>
    </source>
</evidence>
<evidence type="ECO:0000256" key="3">
    <source>
        <dbReference type="ARBA" id="ARBA00023237"/>
    </source>
</evidence>
<comment type="subcellular location">
    <subcellularLocation>
        <location evidence="1">Cell outer membrane</location>
    </subcellularLocation>
</comment>
<dbReference type="GO" id="GO:0009279">
    <property type="term" value="C:cell outer membrane"/>
    <property type="evidence" value="ECO:0007669"/>
    <property type="project" value="UniProtKB-SubCell"/>
</dbReference>
<dbReference type="Proteomes" id="UP000294360">
    <property type="component" value="Chromosome"/>
</dbReference>
<keyword evidence="6" id="KW-0675">Receptor</keyword>
<dbReference type="OrthoDB" id="593427at2"/>
<proteinExistence type="predicted"/>
<keyword evidence="4" id="KW-0732">Signal</keyword>
<dbReference type="AlphaFoldDB" id="A0A4U8Z197"/>
<dbReference type="SUPFAM" id="SSF56935">
    <property type="entry name" value="Porins"/>
    <property type="match status" value="1"/>
</dbReference>
<dbReference type="EMBL" id="LR536450">
    <property type="protein sequence ID" value="VFU09065.1"/>
    <property type="molecule type" value="Genomic_DNA"/>
</dbReference>
<evidence type="ECO:0000256" key="4">
    <source>
        <dbReference type="SAM" id="SignalP"/>
    </source>
</evidence>
<dbReference type="InterPro" id="IPR036942">
    <property type="entry name" value="Beta-barrel_TonB_sf"/>
</dbReference>
<protein>
    <submittedName>
        <fullName evidence="6">TonB-dependent receptor</fullName>
    </submittedName>
</protein>
<reference evidence="6 7" key="1">
    <citation type="submission" date="2019-03" db="EMBL/GenBank/DDBJ databases">
        <authorList>
            <person name="Kox A.R. M."/>
        </authorList>
    </citation>
    <scope>NUCLEOTIDE SEQUENCE [LARGE SCALE GENOMIC DNA]</scope>
    <source>
        <strain evidence="6">MTUNDRAET4 annotated genome</strain>
    </source>
</reference>
<feature type="signal peptide" evidence="4">
    <location>
        <begin position="1"/>
        <end position="27"/>
    </location>
</feature>